<gene>
    <name evidence="1" type="ORF">SAMN05428964_106139</name>
</gene>
<sequence>MNKGDENKDQGKATGQIAPVDLIAEITALNPNAEQAEAIATFAHVMVKGFGGEAFIRELVAGLMTGGRVHLPVVDVPSSWALSQAHRIAACMSDI</sequence>
<evidence type="ECO:0000313" key="1">
    <source>
        <dbReference type="EMBL" id="SOC28196.1"/>
    </source>
</evidence>
<evidence type="ECO:0000313" key="2">
    <source>
        <dbReference type="Proteomes" id="UP000219068"/>
    </source>
</evidence>
<protein>
    <submittedName>
        <fullName evidence="1">Uncharacterized protein</fullName>
    </submittedName>
</protein>
<dbReference type="AlphaFoldDB" id="A0A285TV16"/>
<name>A0A285TV16_9PROT</name>
<proteinExistence type="predicted"/>
<dbReference type="Proteomes" id="UP000219068">
    <property type="component" value="Unassembled WGS sequence"/>
</dbReference>
<accession>A0A285TV16</accession>
<reference evidence="1 2" key="1">
    <citation type="submission" date="2017-08" db="EMBL/GenBank/DDBJ databases">
        <authorList>
            <person name="de Groot N.N."/>
        </authorList>
    </citation>
    <scope>NUCLEOTIDE SEQUENCE [LARGE SCALE GENOMIC DNA]</scope>
    <source>
        <strain evidence="1 2">USBA 78</strain>
    </source>
</reference>
<organism evidence="1 2">
    <name type="scientific">Thalassospira xiamenensis</name>
    <dbReference type="NCBI Taxonomy" id="220697"/>
    <lineage>
        <taxon>Bacteria</taxon>
        <taxon>Pseudomonadati</taxon>
        <taxon>Pseudomonadota</taxon>
        <taxon>Alphaproteobacteria</taxon>
        <taxon>Rhodospirillales</taxon>
        <taxon>Thalassospiraceae</taxon>
        <taxon>Thalassospira</taxon>
    </lineage>
</organism>
<dbReference type="EMBL" id="OBMM01000006">
    <property type="protein sequence ID" value="SOC28196.1"/>
    <property type="molecule type" value="Genomic_DNA"/>
</dbReference>